<evidence type="ECO:0008006" key="4">
    <source>
        <dbReference type="Google" id="ProtNLM"/>
    </source>
</evidence>
<keyword evidence="1" id="KW-0472">Membrane</keyword>
<dbReference type="InterPro" id="IPR011042">
    <property type="entry name" value="6-blade_b-propeller_TolB-like"/>
</dbReference>
<organism evidence="2 3">
    <name type="scientific">candidate division WOR-3 bacterium</name>
    <dbReference type="NCBI Taxonomy" id="2052148"/>
    <lineage>
        <taxon>Bacteria</taxon>
        <taxon>Bacteria division WOR-3</taxon>
    </lineage>
</organism>
<keyword evidence="1" id="KW-1133">Transmembrane helix</keyword>
<dbReference type="Pfam" id="PF06739">
    <property type="entry name" value="SBBP"/>
    <property type="match status" value="1"/>
</dbReference>
<evidence type="ECO:0000313" key="2">
    <source>
        <dbReference type="EMBL" id="HEC77831.1"/>
    </source>
</evidence>
<reference evidence="2" key="1">
    <citation type="journal article" date="2020" name="mSystems">
        <title>Genome- and Community-Level Interaction Insights into Carbon Utilization and Element Cycling Functions of Hydrothermarchaeota in Hydrothermal Sediment.</title>
        <authorList>
            <person name="Zhou Z."/>
            <person name="Liu Y."/>
            <person name="Xu W."/>
            <person name="Pan J."/>
            <person name="Luo Z.H."/>
            <person name="Li M."/>
        </authorList>
    </citation>
    <scope>NUCLEOTIDE SEQUENCE</scope>
    <source>
        <strain evidence="2">HyVt-388</strain>
    </source>
</reference>
<protein>
    <recommendedName>
        <fullName evidence="4">Bulb-type lectin domain-containing protein</fullName>
    </recommendedName>
</protein>
<name>A0A9C9JZE8_UNCW3</name>
<dbReference type="EMBL" id="DRIG01000022">
    <property type="protein sequence ID" value="HEC77831.1"/>
    <property type="molecule type" value="Genomic_DNA"/>
</dbReference>
<dbReference type="Gene3D" id="2.120.10.30">
    <property type="entry name" value="TolB, C-terminal domain"/>
    <property type="match status" value="1"/>
</dbReference>
<dbReference type="Proteomes" id="UP000885826">
    <property type="component" value="Unassembled WGS sequence"/>
</dbReference>
<proteinExistence type="predicted"/>
<feature type="transmembrane region" description="Helical" evidence="1">
    <location>
        <begin position="12"/>
        <end position="29"/>
    </location>
</feature>
<sequence>MYDNQIKIEKNILFRFLVCIIFVCVLSHAQVERWVYQFDGGVNGNDEAIALIHSVDGNIYAAGYSSGNGTDSDFTVVSLTSGGVERWVYRYNGPGDSLDIARAIVCDPDGNLYVAGSSYNNNNNDVIIISLAPDGAERWVYRYNGTGNGDDIANSIVLGLDGNLYAAGVSYEAGTEDDFLIISVDTAGNERWVYTYDWTGGGRWRIYTGVWG</sequence>
<evidence type="ECO:0000313" key="3">
    <source>
        <dbReference type="Proteomes" id="UP000885826"/>
    </source>
</evidence>
<accession>A0A9C9JZE8</accession>
<dbReference type="AlphaFoldDB" id="A0A9C9JZE8"/>
<comment type="caution">
    <text evidence="2">The sequence shown here is derived from an EMBL/GenBank/DDBJ whole genome shotgun (WGS) entry which is preliminary data.</text>
</comment>
<gene>
    <name evidence="2" type="ORF">ENI34_01640</name>
</gene>
<dbReference type="InterPro" id="IPR010620">
    <property type="entry name" value="SBBP_repeat"/>
</dbReference>
<dbReference type="PANTHER" id="PTHR42754:SF1">
    <property type="entry name" value="LIPOPROTEIN"/>
    <property type="match status" value="1"/>
</dbReference>
<dbReference type="SUPFAM" id="SSF101898">
    <property type="entry name" value="NHL repeat"/>
    <property type="match status" value="1"/>
</dbReference>
<dbReference type="PANTHER" id="PTHR42754">
    <property type="entry name" value="ENDOGLUCANASE"/>
    <property type="match status" value="1"/>
</dbReference>
<evidence type="ECO:0000256" key="1">
    <source>
        <dbReference type="SAM" id="Phobius"/>
    </source>
</evidence>
<keyword evidence="1" id="KW-0812">Transmembrane</keyword>